<evidence type="ECO:0000313" key="10">
    <source>
        <dbReference type="EMBL" id="RIH81160.1"/>
    </source>
</evidence>
<feature type="domain" description="OmpR/PhoB-type" evidence="9">
    <location>
        <begin position="131"/>
        <end position="225"/>
    </location>
</feature>
<evidence type="ECO:0000256" key="3">
    <source>
        <dbReference type="ARBA" id="ARBA00023015"/>
    </source>
</evidence>
<dbReference type="Pfam" id="PF00486">
    <property type="entry name" value="Trans_reg_C"/>
    <property type="match status" value="1"/>
</dbReference>
<dbReference type="GO" id="GO:0005829">
    <property type="term" value="C:cytosol"/>
    <property type="evidence" value="ECO:0007669"/>
    <property type="project" value="TreeGrafter"/>
</dbReference>
<sequence length="228" mass="25325">MGVVTGGLILIVEDEARIAEVLERFLRAEGFRTERAADGRRALELWRAARPDLVLLDLMIPPPDGLEVLRAIRREAPTPVIVLTARVEEIDRLLGLELGADDYVTKPFSAREVVARVKAVLRRANGQLRAPQRYRVGELELDLEAFQARCRGQALALTATQFRLLQAFMAHPGKAFSRGELLDLFGEEAPDERTVDAHVKNLRARLGECGGLLETVRGVGYRLAGEPR</sequence>
<keyword evidence="2" id="KW-0902">Two-component regulatory system</keyword>
<feature type="DNA-binding region" description="OmpR/PhoB-type" evidence="7">
    <location>
        <begin position="131"/>
        <end position="225"/>
    </location>
</feature>
<evidence type="ECO:0000256" key="4">
    <source>
        <dbReference type="ARBA" id="ARBA00023125"/>
    </source>
</evidence>
<gene>
    <name evidence="10" type="primary">baeR_2</name>
    <name evidence="10" type="ORF">Mterra_03350</name>
</gene>
<dbReference type="Pfam" id="PF00072">
    <property type="entry name" value="Response_reg"/>
    <property type="match status" value="1"/>
</dbReference>
<accession>A0A399EDX3</accession>
<evidence type="ECO:0000256" key="1">
    <source>
        <dbReference type="ARBA" id="ARBA00022553"/>
    </source>
</evidence>
<evidence type="ECO:0000259" key="9">
    <source>
        <dbReference type="PROSITE" id="PS51755"/>
    </source>
</evidence>
<dbReference type="FunFam" id="3.40.50.2300:FF:000001">
    <property type="entry name" value="DNA-binding response regulator PhoB"/>
    <property type="match status" value="1"/>
</dbReference>
<dbReference type="AlphaFoldDB" id="A0A399EDX3"/>
<dbReference type="Proteomes" id="UP000265715">
    <property type="component" value="Unassembled WGS sequence"/>
</dbReference>
<dbReference type="Gene3D" id="3.40.50.2300">
    <property type="match status" value="1"/>
</dbReference>
<evidence type="ECO:0000256" key="5">
    <source>
        <dbReference type="ARBA" id="ARBA00023163"/>
    </source>
</evidence>
<dbReference type="GO" id="GO:0000156">
    <property type="term" value="F:phosphorelay response regulator activity"/>
    <property type="evidence" value="ECO:0007669"/>
    <property type="project" value="TreeGrafter"/>
</dbReference>
<dbReference type="InterPro" id="IPR001789">
    <property type="entry name" value="Sig_transdc_resp-reg_receiver"/>
</dbReference>
<evidence type="ECO:0000256" key="6">
    <source>
        <dbReference type="PROSITE-ProRule" id="PRU00169"/>
    </source>
</evidence>
<dbReference type="PROSITE" id="PS50110">
    <property type="entry name" value="RESPONSE_REGULATORY"/>
    <property type="match status" value="1"/>
</dbReference>
<dbReference type="GO" id="GO:0032993">
    <property type="term" value="C:protein-DNA complex"/>
    <property type="evidence" value="ECO:0007669"/>
    <property type="project" value="TreeGrafter"/>
</dbReference>
<dbReference type="EMBL" id="QXDL01000200">
    <property type="protein sequence ID" value="RIH81160.1"/>
    <property type="molecule type" value="Genomic_DNA"/>
</dbReference>
<name>A0A399EDX3_9DEIN</name>
<reference evidence="10 11" key="1">
    <citation type="submission" date="2018-08" db="EMBL/GenBank/DDBJ databases">
        <title>Meiothermus terrae DSM 26712 genome sequencing project.</title>
        <authorList>
            <person name="Da Costa M.S."/>
            <person name="Albuquerque L."/>
            <person name="Raposo P."/>
            <person name="Froufe H.J.C."/>
            <person name="Barroso C.S."/>
            <person name="Egas C."/>
        </authorList>
    </citation>
    <scope>NUCLEOTIDE SEQUENCE [LARGE SCALE GENOMIC DNA]</scope>
    <source>
        <strain evidence="10 11">DSM 26712</strain>
    </source>
</reference>
<dbReference type="SUPFAM" id="SSF52172">
    <property type="entry name" value="CheY-like"/>
    <property type="match status" value="1"/>
</dbReference>
<dbReference type="Gene3D" id="6.10.250.690">
    <property type="match status" value="1"/>
</dbReference>
<dbReference type="InterPro" id="IPR039420">
    <property type="entry name" value="WalR-like"/>
</dbReference>
<dbReference type="PANTHER" id="PTHR48111">
    <property type="entry name" value="REGULATOR OF RPOS"/>
    <property type="match status" value="1"/>
</dbReference>
<dbReference type="GO" id="GO:0000976">
    <property type="term" value="F:transcription cis-regulatory region binding"/>
    <property type="evidence" value="ECO:0007669"/>
    <property type="project" value="TreeGrafter"/>
</dbReference>
<protein>
    <submittedName>
        <fullName evidence="10">Transcriptional regulatory protein BaeR</fullName>
    </submittedName>
</protein>
<keyword evidence="3" id="KW-0805">Transcription regulation</keyword>
<feature type="modified residue" description="4-aspartylphosphate" evidence="6">
    <location>
        <position position="57"/>
    </location>
</feature>
<keyword evidence="4 7" id="KW-0238">DNA-binding</keyword>
<evidence type="ECO:0000313" key="11">
    <source>
        <dbReference type="Proteomes" id="UP000265715"/>
    </source>
</evidence>
<evidence type="ECO:0000256" key="7">
    <source>
        <dbReference type="PROSITE-ProRule" id="PRU01091"/>
    </source>
</evidence>
<dbReference type="SUPFAM" id="SSF46894">
    <property type="entry name" value="C-terminal effector domain of the bipartite response regulators"/>
    <property type="match status" value="1"/>
</dbReference>
<comment type="caution">
    <text evidence="10">The sequence shown here is derived from an EMBL/GenBank/DDBJ whole genome shotgun (WGS) entry which is preliminary data.</text>
</comment>
<dbReference type="InterPro" id="IPR036388">
    <property type="entry name" value="WH-like_DNA-bd_sf"/>
</dbReference>
<dbReference type="Gene3D" id="1.10.10.10">
    <property type="entry name" value="Winged helix-like DNA-binding domain superfamily/Winged helix DNA-binding domain"/>
    <property type="match status" value="1"/>
</dbReference>
<proteinExistence type="predicted"/>
<dbReference type="CDD" id="cd00383">
    <property type="entry name" value="trans_reg_C"/>
    <property type="match status" value="1"/>
</dbReference>
<dbReference type="InterPro" id="IPR001867">
    <property type="entry name" value="OmpR/PhoB-type_DNA-bd"/>
</dbReference>
<dbReference type="GO" id="GO:0006355">
    <property type="term" value="P:regulation of DNA-templated transcription"/>
    <property type="evidence" value="ECO:0007669"/>
    <property type="project" value="InterPro"/>
</dbReference>
<organism evidence="10 11">
    <name type="scientific">Calidithermus terrae</name>
    <dbReference type="NCBI Taxonomy" id="1408545"/>
    <lineage>
        <taxon>Bacteria</taxon>
        <taxon>Thermotogati</taxon>
        <taxon>Deinococcota</taxon>
        <taxon>Deinococci</taxon>
        <taxon>Thermales</taxon>
        <taxon>Thermaceae</taxon>
        <taxon>Calidithermus</taxon>
    </lineage>
</organism>
<dbReference type="PROSITE" id="PS51755">
    <property type="entry name" value="OMPR_PHOB"/>
    <property type="match status" value="1"/>
</dbReference>
<keyword evidence="11" id="KW-1185">Reference proteome</keyword>
<evidence type="ECO:0000259" key="8">
    <source>
        <dbReference type="PROSITE" id="PS50110"/>
    </source>
</evidence>
<dbReference type="InterPro" id="IPR016032">
    <property type="entry name" value="Sig_transdc_resp-reg_C-effctor"/>
</dbReference>
<evidence type="ECO:0000256" key="2">
    <source>
        <dbReference type="ARBA" id="ARBA00023012"/>
    </source>
</evidence>
<feature type="domain" description="Response regulatory" evidence="8">
    <location>
        <begin position="8"/>
        <end position="121"/>
    </location>
</feature>
<dbReference type="SMART" id="SM00862">
    <property type="entry name" value="Trans_reg_C"/>
    <property type="match status" value="1"/>
</dbReference>
<dbReference type="SMART" id="SM00448">
    <property type="entry name" value="REC"/>
    <property type="match status" value="1"/>
</dbReference>
<dbReference type="PANTHER" id="PTHR48111:SF59">
    <property type="entry name" value="TRANSCRIPTIONAL REGULATORY PROTEIN BAER"/>
    <property type="match status" value="1"/>
</dbReference>
<keyword evidence="1 6" id="KW-0597">Phosphoprotein</keyword>
<keyword evidence="5" id="KW-0804">Transcription</keyword>
<dbReference type="InterPro" id="IPR011006">
    <property type="entry name" value="CheY-like_superfamily"/>
</dbReference>